<dbReference type="Proteomes" id="UP000826550">
    <property type="component" value="Chromosome"/>
</dbReference>
<organism evidence="14 15">
    <name type="scientific">Lactobacillus panisapium</name>
    <dbReference type="NCBI Taxonomy" id="2012495"/>
    <lineage>
        <taxon>Bacteria</taxon>
        <taxon>Bacillati</taxon>
        <taxon>Bacillota</taxon>
        <taxon>Bacilli</taxon>
        <taxon>Lactobacillales</taxon>
        <taxon>Lactobacillaceae</taxon>
        <taxon>Lactobacillus</taxon>
    </lineage>
</organism>
<dbReference type="Pfam" id="PF02739">
    <property type="entry name" value="5_3_exonuc_N"/>
    <property type="match status" value="1"/>
</dbReference>
<dbReference type="GO" id="GO:0003887">
    <property type="term" value="F:DNA-directed DNA polymerase activity"/>
    <property type="evidence" value="ECO:0007669"/>
    <property type="project" value="UniProtKB-EC"/>
</dbReference>
<dbReference type="CDD" id="cd08637">
    <property type="entry name" value="DNA_pol_A_pol_I_C"/>
    <property type="match status" value="1"/>
</dbReference>
<sequence>MANQKLLLIDGNSVAFRAFYALYRQLENFRNPEGLHTNAIYTFKNMLDVVLNNVQPDHVLVAFDAGKTTFRNKMYADYKGGRQKTPGELSEQLPYVQELLHDLGISTYELENYEADDIIGTFAKIGEKNGFDVTVVTGDKDLTQLASEHTTVMVTKSGVMNLESYTPEHMKEVNGVTPTEFIDMKALMGDNSDNYPGVTKVGPKKASQLIQEYGSVENLYDHIDDMKASKLKENLLNDKDKALLGKKLATINCDTPVTIGIDDIKRRPVDYQKLRRFYEKMNFRKFLSELTPDGDSSKNETSQDSHVKMEYTELTKNNLAKITVNEGDEVIFYLGMLGPNYHLAEFVGFAFKISKQIFLSRDVTLLQDAKLKQILENKKISKDVFDLKRTTVGLNRLGIHAHGIEYDMLLASYLINNENNSDDMAEVCRMYGNDTVRSDLDVYGKGKSEKIPTDDDVLYNHLATKVEAIETLKETLLAKLKEHEQDDLFASIEIPVARVLAIMEINGIKVQADTLTELQDEFAVELKKMEKQIYDEAGEEFNINSPKQLGHILFEKMGLKPIKKTKTGYSTSVDVLNQLKDENPIIGQILSYRQIAKIQSTYVNGLLDVIQKDGRVHTRYLQTLTATGRLSSVDPNLQNIPTRTEEGKQIRKAFVPSEPDGYIFSCDYSQIELRVLAQVSGDEQMQEAFRTGYDIHAHTAMKIFHLKSTDDVTPLMRRRAKAVNFGIVYGISDYGLSKNLNISRKQAKEFIDNYFEQYPQIREYMDKAVKFAREKGYAETIMHRRRYLPDIHAKNYNVRSFAERTAINSPIQGSAADIIKIAMINMQKKLNDLHLKTKMVVQVHDELIFDVPKDEIETIKKIVPEVMQSAVTLDIPLVADSGYGHNWFDAK</sequence>
<evidence type="ECO:0000259" key="13">
    <source>
        <dbReference type="SMART" id="SM00482"/>
    </source>
</evidence>
<dbReference type="SUPFAM" id="SSF56672">
    <property type="entry name" value="DNA/RNA polymerases"/>
    <property type="match status" value="1"/>
</dbReference>
<dbReference type="EC" id="2.7.7.7" evidence="10 11"/>
<dbReference type="SMART" id="SM00279">
    <property type="entry name" value="HhH2"/>
    <property type="match status" value="1"/>
</dbReference>
<evidence type="ECO:0000256" key="2">
    <source>
        <dbReference type="ARBA" id="ARBA00022679"/>
    </source>
</evidence>
<dbReference type="InterPro" id="IPR036397">
    <property type="entry name" value="RNaseH_sf"/>
</dbReference>
<dbReference type="InterPro" id="IPR001098">
    <property type="entry name" value="DNA-dir_DNA_pol_A_palm_dom"/>
</dbReference>
<dbReference type="CDD" id="cd09859">
    <property type="entry name" value="PIN_53EXO"/>
    <property type="match status" value="1"/>
</dbReference>
<dbReference type="Pfam" id="PF01367">
    <property type="entry name" value="5_3_exonuc"/>
    <property type="match status" value="1"/>
</dbReference>
<dbReference type="Gene3D" id="3.30.70.370">
    <property type="match status" value="1"/>
</dbReference>
<dbReference type="Gene3D" id="1.20.1060.10">
    <property type="entry name" value="Taq DNA Polymerase, Chain T, domain 4"/>
    <property type="match status" value="1"/>
</dbReference>
<dbReference type="Pfam" id="PF22619">
    <property type="entry name" value="DNA_polI_exo1"/>
    <property type="match status" value="1"/>
</dbReference>
<evidence type="ECO:0000313" key="14">
    <source>
        <dbReference type="EMBL" id="QYN53153.1"/>
    </source>
</evidence>
<evidence type="ECO:0000256" key="9">
    <source>
        <dbReference type="ARBA" id="ARBA00049244"/>
    </source>
</evidence>
<protein>
    <recommendedName>
        <fullName evidence="10 11">DNA polymerase I</fullName>
        <ecNumber evidence="10 11">2.7.7.7</ecNumber>
    </recommendedName>
</protein>
<dbReference type="SMART" id="SM00482">
    <property type="entry name" value="POLAc"/>
    <property type="match status" value="1"/>
</dbReference>
<dbReference type="Gene3D" id="3.30.420.10">
    <property type="entry name" value="Ribonuclease H-like superfamily/Ribonuclease H"/>
    <property type="match status" value="1"/>
</dbReference>
<evidence type="ECO:0000256" key="5">
    <source>
        <dbReference type="ARBA" id="ARBA00022763"/>
    </source>
</evidence>
<evidence type="ECO:0000256" key="8">
    <source>
        <dbReference type="ARBA" id="ARBA00023204"/>
    </source>
</evidence>
<keyword evidence="2 11" id="KW-0808">Transferase</keyword>
<keyword evidence="3 11" id="KW-0548">Nucleotidyltransferase</keyword>
<comment type="similarity">
    <text evidence="1 11">Belongs to the DNA polymerase type-A family.</text>
</comment>
<dbReference type="RefSeq" id="WP_220219930.1">
    <property type="nucleotide sequence ID" value="NZ_CP048268.1"/>
</dbReference>
<proteinExistence type="inferred from homology"/>
<dbReference type="InterPro" id="IPR029060">
    <property type="entry name" value="PIN-like_dom_sf"/>
</dbReference>
<dbReference type="InterPro" id="IPR002421">
    <property type="entry name" value="5-3_exonuclease"/>
</dbReference>
<dbReference type="InterPro" id="IPR018320">
    <property type="entry name" value="DNA_polymerase_1"/>
</dbReference>
<dbReference type="Gene3D" id="1.10.150.20">
    <property type="entry name" value="5' to 3' exonuclease, C-terminal subdomain"/>
    <property type="match status" value="2"/>
</dbReference>
<evidence type="ECO:0000256" key="6">
    <source>
        <dbReference type="ARBA" id="ARBA00022932"/>
    </source>
</evidence>
<accession>A0ABX8W6L9</accession>
<gene>
    <name evidence="11 14" type="primary">polA</name>
    <name evidence="14" type="ORF">GYM71_06825</name>
</gene>
<dbReference type="NCBIfam" id="TIGR00593">
    <property type="entry name" value="pola"/>
    <property type="match status" value="1"/>
</dbReference>
<evidence type="ECO:0000256" key="3">
    <source>
        <dbReference type="ARBA" id="ARBA00022695"/>
    </source>
</evidence>
<dbReference type="SMART" id="SM00475">
    <property type="entry name" value="53EXOc"/>
    <property type="match status" value="1"/>
</dbReference>
<dbReference type="SUPFAM" id="SSF53098">
    <property type="entry name" value="Ribonuclease H-like"/>
    <property type="match status" value="1"/>
</dbReference>
<evidence type="ECO:0000259" key="12">
    <source>
        <dbReference type="SMART" id="SM00475"/>
    </source>
</evidence>
<dbReference type="CDD" id="cd09898">
    <property type="entry name" value="H3TH_53EXO"/>
    <property type="match status" value="1"/>
</dbReference>
<evidence type="ECO:0000256" key="7">
    <source>
        <dbReference type="ARBA" id="ARBA00023125"/>
    </source>
</evidence>
<dbReference type="InterPro" id="IPR008918">
    <property type="entry name" value="HhH2"/>
</dbReference>
<comment type="catalytic activity">
    <reaction evidence="9 11">
        <text>DNA(n) + a 2'-deoxyribonucleoside 5'-triphosphate = DNA(n+1) + diphosphate</text>
        <dbReference type="Rhea" id="RHEA:22508"/>
        <dbReference type="Rhea" id="RHEA-COMP:17339"/>
        <dbReference type="Rhea" id="RHEA-COMP:17340"/>
        <dbReference type="ChEBI" id="CHEBI:33019"/>
        <dbReference type="ChEBI" id="CHEBI:61560"/>
        <dbReference type="ChEBI" id="CHEBI:173112"/>
        <dbReference type="EC" id="2.7.7.7"/>
    </reaction>
</comment>
<keyword evidence="11" id="KW-0540">Nuclease</keyword>
<dbReference type="PROSITE" id="PS00447">
    <property type="entry name" value="DNA_POLYMERASE_A"/>
    <property type="match status" value="1"/>
</dbReference>
<keyword evidence="11" id="KW-0269">Exonuclease</keyword>
<dbReference type="CDD" id="cd06140">
    <property type="entry name" value="DNA_polA_I_Bacillus_like_exo"/>
    <property type="match status" value="1"/>
</dbReference>
<dbReference type="Gene3D" id="3.40.50.1010">
    <property type="entry name" value="5'-nuclease"/>
    <property type="match status" value="1"/>
</dbReference>
<dbReference type="SUPFAM" id="SSF88723">
    <property type="entry name" value="PIN domain-like"/>
    <property type="match status" value="1"/>
</dbReference>
<evidence type="ECO:0000256" key="4">
    <source>
        <dbReference type="ARBA" id="ARBA00022705"/>
    </source>
</evidence>
<keyword evidence="15" id="KW-1185">Reference proteome</keyword>
<reference evidence="14 15" key="1">
    <citation type="submission" date="2020-01" db="EMBL/GenBank/DDBJ databases">
        <title>Vast differences in strain-level diversity in the gut microbiota of two closely related honey bee species.</title>
        <authorList>
            <person name="Ellegaard K.M."/>
            <person name="Suenami S."/>
            <person name="Miyazaki R."/>
            <person name="Engel P."/>
        </authorList>
    </citation>
    <scope>NUCLEOTIDE SEQUENCE [LARGE SCALE GENOMIC DNA]</scope>
    <source>
        <strain evidence="14 15">ESL0416</strain>
    </source>
</reference>
<dbReference type="Pfam" id="PF00476">
    <property type="entry name" value="DNA_pol_A"/>
    <property type="match status" value="1"/>
</dbReference>
<dbReference type="InterPro" id="IPR019760">
    <property type="entry name" value="DNA-dir_DNA_pol_A_CS"/>
</dbReference>
<dbReference type="NCBIfam" id="NF004397">
    <property type="entry name" value="PRK05755.1"/>
    <property type="match status" value="1"/>
</dbReference>
<evidence type="ECO:0000313" key="15">
    <source>
        <dbReference type="Proteomes" id="UP000826550"/>
    </source>
</evidence>
<feature type="domain" description="5'-3' exonuclease" evidence="12">
    <location>
        <begin position="4"/>
        <end position="267"/>
    </location>
</feature>
<dbReference type="InterPro" id="IPR043502">
    <property type="entry name" value="DNA/RNA_pol_sf"/>
</dbReference>
<evidence type="ECO:0000256" key="11">
    <source>
        <dbReference type="RuleBase" id="RU004460"/>
    </source>
</evidence>
<keyword evidence="8 11" id="KW-0234">DNA repair</keyword>
<keyword evidence="5 11" id="KW-0227">DNA damage</keyword>
<comment type="function">
    <text evidence="11">In addition to polymerase activity, this DNA polymerase exhibits 5'-3' exonuclease activity.</text>
</comment>
<keyword evidence="11" id="KW-0378">Hydrolase</keyword>
<dbReference type="EMBL" id="CP048268">
    <property type="protein sequence ID" value="QYN53153.1"/>
    <property type="molecule type" value="Genomic_DNA"/>
</dbReference>
<feature type="domain" description="DNA-directed DNA polymerase family A palm" evidence="13">
    <location>
        <begin position="647"/>
        <end position="855"/>
    </location>
</feature>
<evidence type="ECO:0000256" key="10">
    <source>
        <dbReference type="NCBIfam" id="TIGR00593"/>
    </source>
</evidence>
<dbReference type="PRINTS" id="PR00868">
    <property type="entry name" value="DNAPOLI"/>
</dbReference>
<comment type="subunit">
    <text evidence="11">Single-chain monomer with multiple functions.</text>
</comment>
<dbReference type="InterPro" id="IPR054690">
    <property type="entry name" value="DNA_polI_exonuclease"/>
</dbReference>
<keyword evidence="7 11" id="KW-0238">DNA-binding</keyword>
<keyword evidence="4 11" id="KW-0235">DNA replication</keyword>
<dbReference type="PANTHER" id="PTHR10133">
    <property type="entry name" value="DNA POLYMERASE I"/>
    <property type="match status" value="1"/>
</dbReference>
<dbReference type="InterPro" id="IPR036279">
    <property type="entry name" value="5-3_exonuclease_C_sf"/>
</dbReference>
<keyword evidence="6 11" id="KW-0239">DNA-directed DNA polymerase</keyword>
<dbReference type="SUPFAM" id="SSF47807">
    <property type="entry name" value="5' to 3' exonuclease, C-terminal subdomain"/>
    <property type="match status" value="1"/>
</dbReference>
<name>A0ABX8W6L9_9LACO</name>
<dbReference type="InterPro" id="IPR020046">
    <property type="entry name" value="5-3_exonucl_a-hlix_arch_N"/>
</dbReference>
<dbReference type="PANTHER" id="PTHR10133:SF27">
    <property type="entry name" value="DNA POLYMERASE NU"/>
    <property type="match status" value="1"/>
</dbReference>
<evidence type="ECO:0000256" key="1">
    <source>
        <dbReference type="ARBA" id="ARBA00007705"/>
    </source>
</evidence>
<dbReference type="InterPro" id="IPR012337">
    <property type="entry name" value="RNaseH-like_sf"/>
</dbReference>
<dbReference type="InterPro" id="IPR020045">
    <property type="entry name" value="DNA_polI_H3TH"/>
</dbReference>
<dbReference type="InterPro" id="IPR002298">
    <property type="entry name" value="DNA_polymerase_A"/>
</dbReference>